<keyword evidence="2" id="KW-1185">Reference proteome</keyword>
<sequence>MNPIARIAKEVENMTKFIMKSENDLSFYVMLFHVKIGTKKLKGEDLNFNQELIESIQAAIQECEQLLDAFLDDRNSDDNYIKIFKEKEKVVVGLIEDLKKKTNFFWNKTIYADEILEDLEKATISFIETAD</sequence>
<name>A0AAV2BPA0_9ARAC</name>
<gene>
    <name evidence="1" type="ORF">LARSCL_LOCUS20633</name>
</gene>
<reference evidence="1 2" key="1">
    <citation type="submission" date="2024-04" db="EMBL/GenBank/DDBJ databases">
        <authorList>
            <person name="Rising A."/>
            <person name="Reimegard J."/>
            <person name="Sonavane S."/>
            <person name="Akerstrom W."/>
            <person name="Nylinder S."/>
            <person name="Hedman E."/>
            <person name="Kallberg Y."/>
        </authorList>
    </citation>
    <scope>NUCLEOTIDE SEQUENCE [LARGE SCALE GENOMIC DNA]</scope>
</reference>
<proteinExistence type="predicted"/>
<dbReference type="AlphaFoldDB" id="A0AAV2BPA0"/>
<dbReference type="Proteomes" id="UP001497382">
    <property type="component" value="Unassembled WGS sequence"/>
</dbReference>
<evidence type="ECO:0000313" key="1">
    <source>
        <dbReference type="EMBL" id="CAL1297997.1"/>
    </source>
</evidence>
<dbReference type="EMBL" id="CAXIEN010000449">
    <property type="protein sequence ID" value="CAL1297997.1"/>
    <property type="molecule type" value="Genomic_DNA"/>
</dbReference>
<organism evidence="1 2">
    <name type="scientific">Larinioides sclopetarius</name>
    <dbReference type="NCBI Taxonomy" id="280406"/>
    <lineage>
        <taxon>Eukaryota</taxon>
        <taxon>Metazoa</taxon>
        <taxon>Ecdysozoa</taxon>
        <taxon>Arthropoda</taxon>
        <taxon>Chelicerata</taxon>
        <taxon>Arachnida</taxon>
        <taxon>Araneae</taxon>
        <taxon>Araneomorphae</taxon>
        <taxon>Entelegynae</taxon>
        <taxon>Araneoidea</taxon>
        <taxon>Araneidae</taxon>
        <taxon>Larinioides</taxon>
    </lineage>
</organism>
<comment type="caution">
    <text evidence="1">The sequence shown here is derived from an EMBL/GenBank/DDBJ whole genome shotgun (WGS) entry which is preliminary data.</text>
</comment>
<accession>A0AAV2BPA0</accession>
<protein>
    <submittedName>
        <fullName evidence="1">Uncharacterized protein</fullName>
    </submittedName>
</protein>
<evidence type="ECO:0000313" key="2">
    <source>
        <dbReference type="Proteomes" id="UP001497382"/>
    </source>
</evidence>